<dbReference type="EMBL" id="CAJOBC010000016">
    <property type="protein sequence ID" value="CAF3518868.1"/>
    <property type="molecule type" value="Genomic_DNA"/>
</dbReference>
<sequence>MPSLDQFSRQQQDRAGEIVGNLELLAKIGQLLELDDNENVQCDMYLPKLRKLFRLKHSYQHRVNKIQMLLPTIQQNYIDMSSLWQLFVTNHQRIVTSQHEKIDDLDSENLTCEVELKYVTEKLAAFDLQSIPSITHSDLVDFQKHIENLKCECDLLQEHVAYWMPCQYPTIESLTEKLDQVKTELTTVEDEIRLIVSDGFDLDKSV</sequence>
<dbReference type="Proteomes" id="UP000663829">
    <property type="component" value="Unassembled WGS sequence"/>
</dbReference>
<evidence type="ECO:0000256" key="1">
    <source>
        <dbReference type="SAM" id="Coils"/>
    </source>
</evidence>
<comment type="caution">
    <text evidence="2">The sequence shown here is derived from an EMBL/GenBank/DDBJ whole genome shotgun (WGS) entry which is preliminary data.</text>
</comment>
<protein>
    <submittedName>
        <fullName evidence="2">Uncharacterized protein</fullName>
    </submittedName>
</protein>
<proteinExistence type="predicted"/>
<accession>A0A813NS17</accession>
<evidence type="ECO:0000313" key="4">
    <source>
        <dbReference type="Proteomes" id="UP000663829"/>
    </source>
</evidence>
<dbReference type="OrthoDB" id="9995076at2759"/>
<dbReference type="EMBL" id="CAJNOQ010000016">
    <property type="protein sequence ID" value="CAF0740604.1"/>
    <property type="molecule type" value="Genomic_DNA"/>
</dbReference>
<feature type="coiled-coil region" evidence="1">
    <location>
        <begin position="139"/>
        <end position="191"/>
    </location>
</feature>
<organism evidence="2 4">
    <name type="scientific">Didymodactylos carnosus</name>
    <dbReference type="NCBI Taxonomy" id="1234261"/>
    <lineage>
        <taxon>Eukaryota</taxon>
        <taxon>Metazoa</taxon>
        <taxon>Spiralia</taxon>
        <taxon>Gnathifera</taxon>
        <taxon>Rotifera</taxon>
        <taxon>Eurotatoria</taxon>
        <taxon>Bdelloidea</taxon>
        <taxon>Philodinida</taxon>
        <taxon>Philodinidae</taxon>
        <taxon>Didymodactylos</taxon>
    </lineage>
</organism>
<keyword evidence="4" id="KW-1185">Reference proteome</keyword>
<reference evidence="2" key="1">
    <citation type="submission" date="2021-02" db="EMBL/GenBank/DDBJ databases">
        <authorList>
            <person name="Nowell W R."/>
        </authorList>
    </citation>
    <scope>NUCLEOTIDE SEQUENCE</scope>
</reference>
<evidence type="ECO:0000313" key="3">
    <source>
        <dbReference type="EMBL" id="CAF3518868.1"/>
    </source>
</evidence>
<gene>
    <name evidence="2" type="ORF">GPM918_LOCUS242</name>
    <name evidence="3" type="ORF">SRO942_LOCUS243</name>
</gene>
<name>A0A813NS17_9BILA</name>
<dbReference type="AlphaFoldDB" id="A0A813NS17"/>
<keyword evidence="1" id="KW-0175">Coiled coil</keyword>
<evidence type="ECO:0000313" key="2">
    <source>
        <dbReference type="EMBL" id="CAF0740604.1"/>
    </source>
</evidence>
<dbReference type="Proteomes" id="UP000681722">
    <property type="component" value="Unassembled WGS sequence"/>
</dbReference>